<reference evidence="1 2" key="1">
    <citation type="journal article" date="2010" name="Stand. Genomic Sci.">
        <title>Complete genome sequence of Cellulophaga algicola type strain (IC166).</title>
        <authorList>
            <person name="Abt B."/>
            <person name="Lu M."/>
            <person name="Misra M."/>
            <person name="Han C."/>
            <person name="Nolan M."/>
            <person name="Lucas S."/>
            <person name="Hammon N."/>
            <person name="Deshpande S."/>
            <person name="Cheng J.F."/>
            <person name="Tapia R."/>
            <person name="Goodwin L."/>
            <person name="Pitluck S."/>
            <person name="Liolios K."/>
            <person name="Pagani I."/>
            <person name="Ivanova N."/>
            <person name="Mavromatis K."/>
            <person name="Ovchinikova G."/>
            <person name="Pati A."/>
            <person name="Chen A."/>
            <person name="Palaniappan K."/>
            <person name="Land M."/>
            <person name="Hauser L."/>
            <person name="Chang Y.J."/>
            <person name="Jeffries C.D."/>
            <person name="Detter J.C."/>
            <person name="Brambilla E."/>
            <person name="Rohde M."/>
            <person name="Tindall B.J."/>
            <person name="Goker M."/>
            <person name="Woyke T."/>
            <person name="Bristow J."/>
            <person name="Eisen J.A."/>
            <person name="Markowitz V."/>
            <person name="Hugenholtz P."/>
            <person name="Kyrpides N.C."/>
            <person name="Klenk H.P."/>
            <person name="Lapidus A."/>
        </authorList>
    </citation>
    <scope>NUCLEOTIDE SEQUENCE [LARGE SCALE GENOMIC DNA]</scope>
    <source>
        <strain evidence="2">DSM 14237 / IC166 / ACAM 630</strain>
    </source>
</reference>
<keyword evidence="2" id="KW-1185">Reference proteome</keyword>
<dbReference type="HOGENOM" id="CLU_1388083_0_0_10"/>
<name>E6XCL5_CELAD</name>
<gene>
    <name evidence="1" type="ordered locus">Celal_1702</name>
</gene>
<dbReference type="AlphaFoldDB" id="E6XCL5"/>
<evidence type="ECO:0000313" key="2">
    <source>
        <dbReference type="Proteomes" id="UP000008634"/>
    </source>
</evidence>
<dbReference type="PROSITE" id="PS51257">
    <property type="entry name" value="PROKAR_LIPOPROTEIN"/>
    <property type="match status" value="1"/>
</dbReference>
<dbReference type="Proteomes" id="UP000008634">
    <property type="component" value="Chromosome"/>
</dbReference>
<proteinExistence type="predicted"/>
<dbReference type="KEGG" id="cao:Celal_1702"/>
<dbReference type="RefSeq" id="WP_013550484.1">
    <property type="nucleotide sequence ID" value="NC_014934.1"/>
</dbReference>
<evidence type="ECO:0000313" key="1">
    <source>
        <dbReference type="EMBL" id="ADV49004.1"/>
    </source>
</evidence>
<sequence>MKKSLYIIILTIFIFSLYSCKKESSKEPEKTPEKSIKKVSYKVCLDEKFCDGIRLGNYSYILKITPNLSKPKNNMEYRLLLIRNKKMYNSGNLKLNDSIINILINKNTIKDLYKRNKKDSINIQNFHLLGANYNYSRASEIHFDVPMYSIKDSLFCEMSYHFNYSNGKYRFGINVIKEKKIEAFEKYKNFSCRTFQCD</sequence>
<accession>E6XCL5</accession>
<dbReference type="EMBL" id="CP002453">
    <property type="protein sequence ID" value="ADV49004.1"/>
    <property type="molecule type" value="Genomic_DNA"/>
</dbReference>
<dbReference type="OrthoDB" id="1431350at2"/>
<organism evidence="1 2">
    <name type="scientific">Cellulophaga algicola (strain DSM 14237 / IC166 / ACAM 630)</name>
    <dbReference type="NCBI Taxonomy" id="688270"/>
    <lineage>
        <taxon>Bacteria</taxon>
        <taxon>Pseudomonadati</taxon>
        <taxon>Bacteroidota</taxon>
        <taxon>Flavobacteriia</taxon>
        <taxon>Flavobacteriales</taxon>
        <taxon>Flavobacteriaceae</taxon>
        <taxon>Cellulophaga</taxon>
    </lineage>
</organism>
<protein>
    <recommendedName>
        <fullName evidence="3">Lipoprotein</fullName>
    </recommendedName>
</protein>
<evidence type="ECO:0008006" key="3">
    <source>
        <dbReference type="Google" id="ProtNLM"/>
    </source>
</evidence>